<gene>
    <name evidence="4" type="ORF">GRI91_11970</name>
</gene>
<evidence type="ECO:0000256" key="2">
    <source>
        <dbReference type="SAM" id="SignalP"/>
    </source>
</evidence>
<evidence type="ECO:0000256" key="1">
    <source>
        <dbReference type="SAM" id="MobiDB-lite"/>
    </source>
</evidence>
<dbReference type="OrthoDB" id="4760806at2"/>
<evidence type="ECO:0000259" key="3">
    <source>
        <dbReference type="Pfam" id="PF13739"/>
    </source>
</evidence>
<dbReference type="EMBL" id="WTYT01000005">
    <property type="protein sequence ID" value="MXO66476.1"/>
    <property type="molecule type" value="Genomic_DNA"/>
</dbReference>
<keyword evidence="5" id="KW-1185">Reference proteome</keyword>
<dbReference type="Gene3D" id="3.30.565.40">
    <property type="entry name" value="Fervidobacterium nodosum Rt17-B1 like"/>
    <property type="match status" value="1"/>
</dbReference>
<keyword evidence="2" id="KW-0732">Signal</keyword>
<organism evidence="4 5">
    <name type="scientific">Altericroceibacterium endophyticum</name>
    <dbReference type="NCBI Taxonomy" id="1808508"/>
    <lineage>
        <taxon>Bacteria</taxon>
        <taxon>Pseudomonadati</taxon>
        <taxon>Pseudomonadota</taxon>
        <taxon>Alphaproteobacteria</taxon>
        <taxon>Sphingomonadales</taxon>
        <taxon>Erythrobacteraceae</taxon>
        <taxon>Altericroceibacterium</taxon>
    </lineage>
</organism>
<feature type="signal peptide" evidence="2">
    <location>
        <begin position="1"/>
        <end position="23"/>
    </location>
</feature>
<feature type="compositionally biased region" description="Low complexity" evidence="1">
    <location>
        <begin position="24"/>
        <end position="39"/>
    </location>
</feature>
<dbReference type="RefSeq" id="WP_160736919.1">
    <property type="nucleotide sequence ID" value="NZ_WTYT01000005.1"/>
</dbReference>
<accession>A0A6I4T6D8</accession>
<dbReference type="InterPro" id="IPR025303">
    <property type="entry name" value="PdaC"/>
</dbReference>
<sequence length="269" mass="29346">MKTLVSLLSLSLALTACNGAKDAAPDAQTAEATATAKAQSPDESDGGGRNVSAKTDDYEFSYEYPQQVQNIPELEAIFDSRLHDKREELQKQAAEARVDAAKNDYPFRPYSLDVEWDVVADIPAFLSLSSEYYTYTGGAHGMAVFDALVWDKQVKKALEPIEMFTSSADLADAVRSDYCAQLDKERAEKRGEPVKDDGSMFNDCIDPVENSMIIVGSSNGETFDRIGFLIPPYNAGPYAEGTYEVTLPVSAAVKALVSPKYRDAFTTGD</sequence>
<dbReference type="PROSITE" id="PS51257">
    <property type="entry name" value="PROKAR_LIPOPROTEIN"/>
    <property type="match status" value="1"/>
</dbReference>
<feature type="region of interest" description="Disordered" evidence="1">
    <location>
        <begin position="24"/>
        <end position="52"/>
    </location>
</feature>
<reference evidence="4 5" key="1">
    <citation type="submission" date="2019-12" db="EMBL/GenBank/DDBJ databases">
        <title>Genomic-based taxomic classification of the family Erythrobacteraceae.</title>
        <authorList>
            <person name="Xu L."/>
        </authorList>
    </citation>
    <scope>NUCLEOTIDE SEQUENCE [LARGE SCALE GENOMIC DNA]</scope>
    <source>
        <strain evidence="4 5">LMG 29518</strain>
    </source>
</reference>
<dbReference type="Pfam" id="PF13739">
    <property type="entry name" value="PdaC"/>
    <property type="match status" value="1"/>
</dbReference>
<evidence type="ECO:0000313" key="5">
    <source>
        <dbReference type="Proteomes" id="UP000438476"/>
    </source>
</evidence>
<evidence type="ECO:0000313" key="4">
    <source>
        <dbReference type="EMBL" id="MXO66476.1"/>
    </source>
</evidence>
<dbReference type="Proteomes" id="UP000438476">
    <property type="component" value="Unassembled WGS sequence"/>
</dbReference>
<comment type="caution">
    <text evidence="4">The sequence shown here is derived from an EMBL/GenBank/DDBJ whole genome shotgun (WGS) entry which is preliminary data.</text>
</comment>
<protein>
    <submittedName>
        <fullName evidence="4">DUF4163 domain-containing protein</fullName>
    </submittedName>
</protein>
<proteinExistence type="predicted"/>
<name>A0A6I4T6D8_9SPHN</name>
<dbReference type="AlphaFoldDB" id="A0A6I4T6D8"/>
<feature type="chain" id="PRO_5026344882" evidence="2">
    <location>
        <begin position="24"/>
        <end position="269"/>
    </location>
</feature>
<feature type="domain" description="Deacetylase PdaC" evidence="3">
    <location>
        <begin position="53"/>
        <end position="142"/>
    </location>
</feature>